<proteinExistence type="predicted"/>
<keyword evidence="2" id="KW-1185">Reference proteome</keyword>
<reference evidence="2" key="1">
    <citation type="journal article" date="2019" name="Int. J. Syst. Evol. Microbiol.">
        <title>The Global Catalogue of Microorganisms (GCM) 10K type strain sequencing project: providing services to taxonomists for standard genome sequencing and annotation.</title>
        <authorList>
            <consortium name="The Broad Institute Genomics Platform"/>
            <consortium name="The Broad Institute Genome Sequencing Center for Infectious Disease"/>
            <person name="Wu L."/>
            <person name="Ma J."/>
        </authorList>
    </citation>
    <scope>NUCLEOTIDE SEQUENCE [LARGE SCALE GENOMIC DNA]</scope>
    <source>
        <strain evidence="2">CCM 2767</strain>
    </source>
</reference>
<dbReference type="Proteomes" id="UP000642180">
    <property type="component" value="Unassembled WGS sequence"/>
</dbReference>
<name>A0A8J3AZQ7_9BURK</name>
<accession>A0A8J3AZQ7</accession>
<dbReference type="RefSeq" id="WP_188381530.1">
    <property type="nucleotide sequence ID" value="NZ_BMDI01000002.1"/>
</dbReference>
<organism evidence="1 2">
    <name type="scientific">Oxalicibacterium faecigallinarum</name>
    <dbReference type="NCBI Taxonomy" id="573741"/>
    <lineage>
        <taxon>Bacteria</taxon>
        <taxon>Pseudomonadati</taxon>
        <taxon>Pseudomonadota</taxon>
        <taxon>Betaproteobacteria</taxon>
        <taxon>Burkholderiales</taxon>
        <taxon>Oxalobacteraceae</taxon>
        <taxon>Oxalicibacterium</taxon>
    </lineage>
</organism>
<dbReference type="InterPro" id="IPR052572">
    <property type="entry name" value="UPF0153_domain"/>
</dbReference>
<evidence type="ECO:0000313" key="2">
    <source>
        <dbReference type="Proteomes" id="UP000642180"/>
    </source>
</evidence>
<dbReference type="EMBL" id="BMDI01000002">
    <property type="protein sequence ID" value="GGI20318.1"/>
    <property type="molecule type" value="Genomic_DNA"/>
</dbReference>
<dbReference type="AlphaFoldDB" id="A0A8J3AZQ7"/>
<dbReference type="PANTHER" id="PTHR36931:SF1">
    <property type="entry name" value="UPF0153 PROTEIN YEIW"/>
    <property type="match status" value="1"/>
</dbReference>
<gene>
    <name evidence="1" type="ORF">GCM10008066_23430</name>
</gene>
<comment type="caution">
    <text evidence="1">The sequence shown here is derived from an EMBL/GenBank/DDBJ whole genome shotgun (WGS) entry which is preliminary data.</text>
</comment>
<dbReference type="PANTHER" id="PTHR36931">
    <property type="entry name" value="UPF0153 PROTEIN YEIW"/>
    <property type="match status" value="1"/>
</dbReference>
<dbReference type="Pfam" id="PF03692">
    <property type="entry name" value="CxxCxxCC"/>
    <property type="match status" value="1"/>
</dbReference>
<sequence>MSLACRPDCGACCTAPSISSAIPGMPDGKPAGVRCVQLDDGNRCRIFGQPERPSVCSSLQPDLDMCGTTRLHAMTFLTQLEYLTVAH</sequence>
<protein>
    <submittedName>
        <fullName evidence="1">Zinc/iron-chelating domain-containing protein</fullName>
    </submittedName>
</protein>
<evidence type="ECO:0000313" key="1">
    <source>
        <dbReference type="EMBL" id="GGI20318.1"/>
    </source>
</evidence>
<dbReference type="InterPro" id="IPR005358">
    <property type="entry name" value="Puta_zinc/iron-chelating_dom"/>
</dbReference>